<comment type="caution">
    <text evidence="1">The sequence shown here is derived from an EMBL/GenBank/DDBJ whole genome shotgun (WGS) entry which is preliminary data.</text>
</comment>
<dbReference type="PANTHER" id="PTHR10261">
    <property type="entry name" value="COATOMER SUBUNIT GAMMA"/>
    <property type="match status" value="1"/>
</dbReference>
<dbReference type="GO" id="GO:0005198">
    <property type="term" value="F:structural molecule activity"/>
    <property type="evidence" value="ECO:0007669"/>
    <property type="project" value="InterPro"/>
</dbReference>
<dbReference type="GO" id="GO:0030126">
    <property type="term" value="C:COPI vesicle coat"/>
    <property type="evidence" value="ECO:0007669"/>
    <property type="project" value="InterPro"/>
</dbReference>
<protein>
    <submittedName>
        <fullName evidence="1">Uncharacterized protein</fullName>
    </submittedName>
</protein>
<dbReference type="PANTHER" id="PTHR10261:SF0">
    <property type="entry name" value="COATOMER SUBUNIT GAMMA-2"/>
    <property type="match status" value="1"/>
</dbReference>
<dbReference type="GO" id="GO:0006886">
    <property type="term" value="P:intracellular protein transport"/>
    <property type="evidence" value="ECO:0007669"/>
    <property type="project" value="InterPro"/>
</dbReference>
<dbReference type="GO" id="GO:0009306">
    <property type="term" value="P:protein secretion"/>
    <property type="evidence" value="ECO:0007669"/>
    <property type="project" value="TreeGrafter"/>
</dbReference>
<dbReference type="Gene3D" id="2.60.40.1480">
    <property type="entry name" value="Coatomer, gamma subunit, appendage domain"/>
    <property type="match status" value="1"/>
</dbReference>
<name>A0AAD8HPJ3_9APIA</name>
<reference evidence="1" key="2">
    <citation type="submission" date="2023-05" db="EMBL/GenBank/DDBJ databases">
        <authorList>
            <person name="Schelkunov M.I."/>
        </authorList>
    </citation>
    <scope>NUCLEOTIDE SEQUENCE</scope>
    <source>
        <strain evidence="1">Hsosn_3</strain>
        <tissue evidence="1">Leaf</tissue>
    </source>
</reference>
<dbReference type="GO" id="GO:0006888">
    <property type="term" value="P:endoplasmic reticulum to Golgi vesicle-mediated transport"/>
    <property type="evidence" value="ECO:0007669"/>
    <property type="project" value="TreeGrafter"/>
</dbReference>
<keyword evidence="2" id="KW-1185">Reference proteome</keyword>
<dbReference type="InterPro" id="IPR017106">
    <property type="entry name" value="Coatomer_gsu"/>
</dbReference>
<dbReference type="Proteomes" id="UP001237642">
    <property type="component" value="Unassembled WGS sequence"/>
</dbReference>
<reference evidence="1" key="1">
    <citation type="submission" date="2023-02" db="EMBL/GenBank/DDBJ databases">
        <title>Genome of toxic invasive species Heracleum sosnowskyi carries increased number of genes despite the absence of recent whole-genome duplications.</title>
        <authorList>
            <person name="Schelkunov M."/>
            <person name="Shtratnikova V."/>
            <person name="Makarenko M."/>
            <person name="Klepikova A."/>
            <person name="Omelchenko D."/>
            <person name="Novikova G."/>
            <person name="Obukhova E."/>
            <person name="Bogdanov V."/>
            <person name="Penin A."/>
            <person name="Logacheva M."/>
        </authorList>
    </citation>
    <scope>NUCLEOTIDE SEQUENCE</scope>
    <source>
        <strain evidence="1">Hsosn_3</strain>
        <tissue evidence="1">Leaf</tissue>
    </source>
</reference>
<dbReference type="GO" id="GO:0005793">
    <property type="term" value="C:endoplasmic reticulum-Golgi intermediate compartment"/>
    <property type="evidence" value="ECO:0007669"/>
    <property type="project" value="TreeGrafter"/>
</dbReference>
<evidence type="ECO:0000313" key="2">
    <source>
        <dbReference type="Proteomes" id="UP001237642"/>
    </source>
</evidence>
<organism evidence="1 2">
    <name type="scientific">Heracleum sosnowskyi</name>
    <dbReference type="NCBI Taxonomy" id="360622"/>
    <lineage>
        <taxon>Eukaryota</taxon>
        <taxon>Viridiplantae</taxon>
        <taxon>Streptophyta</taxon>
        <taxon>Embryophyta</taxon>
        <taxon>Tracheophyta</taxon>
        <taxon>Spermatophyta</taxon>
        <taxon>Magnoliopsida</taxon>
        <taxon>eudicotyledons</taxon>
        <taxon>Gunneridae</taxon>
        <taxon>Pentapetalae</taxon>
        <taxon>asterids</taxon>
        <taxon>campanulids</taxon>
        <taxon>Apiales</taxon>
        <taxon>Apiaceae</taxon>
        <taxon>Apioideae</taxon>
        <taxon>apioid superclade</taxon>
        <taxon>Tordylieae</taxon>
        <taxon>Tordyliinae</taxon>
        <taxon>Heracleum</taxon>
    </lineage>
</organism>
<gene>
    <name evidence="1" type="ORF">POM88_036306</name>
</gene>
<sequence length="198" mass="22631">MTVRMRFKFLWMLQKLKYFQNSEVEVKPLRSLPYDLPGQTFVAFEKPEGVTAVGNFLKCLEIYCERAEDGGVEDEYQSEDLEVVAEDYILKGSEVVPNNARPRTCLLSGVYIENVKGQAVRWHFVGSKECRVLGESSLSKACSKTRRIVFPARRIGEALAVVTLGDKQMAQRIDNLVDLDDVKRFYLQLKITARDRQA</sequence>
<dbReference type="GO" id="GO:0000139">
    <property type="term" value="C:Golgi membrane"/>
    <property type="evidence" value="ECO:0007669"/>
    <property type="project" value="TreeGrafter"/>
</dbReference>
<dbReference type="GO" id="GO:0006891">
    <property type="term" value="P:intra-Golgi vesicle-mediated transport"/>
    <property type="evidence" value="ECO:0007669"/>
    <property type="project" value="TreeGrafter"/>
</dbReference>
<dbReference type="InterPro" id="IPR013041">
    <property type="entry name" value="Clathrin_app_Ig-like_sf"/>
</dbReference>
<evidence type="ECO:0000313" key="1">
    <source>
        <dbReference type="EMBL" id="KAK1370214.1"/>
    </source>
</evidence>
<dbReference type="EMBL" id="JAUIZM010000008">
    <property type="protein sequence ID" value="KAK1370214.1"/>
    <property type="molecule type" value="Genomic_DNA"/>
</dbReference>
<dbReference type="AlphaFoldDB" id="A0AAD8HPJ3"/>
<dbReference type="GO" id="GO:0005783">
    <property type="term" value="C:endoplasmic reticulum"/>
    <property type="evidence" value="ECO:0007669"/>
    <property type="project" value="TreeGrafter"/>
</dbReference>
<accession>A0AAD8HPJ3</accession>
<dbReference type="InterPro" id="IPR037067">
    <property type="entry name" value="Coatomer_gsu_app_sf"/>
</dbReference>
<dbReference type="SUPFAM" id="SSF49348">
    <property type="entry name" value="Clathrin adaptor appendage domain"/>
    <property type="match status" value="1"/>
</dbReference>
<proteinExistence type="predicted"/>